<dbReference type="GO" id="GO:0003964">
    <property type="term" value="F:RNA-directed DNA polymerase activity"/>
    <property type="evidence" value="ECO:0007669"/>
    <property type="project" value="UniProtKB-KW"/>
</dbReference>
<proteinExistence type="predicted"/>
<dbReference type="PANTHER" id="PTHR48475">
    <property type="entry name" value="RIBONUCLEASE H"/>
    <property type="match status" value="1"/>
</dbReference>
<keyword evidence="3" id="KW-0540">Nuclease</keyword>
<dbReference type="Proteomes" id="UP001279734">
    <property type="component" value="Unassembled WGS sequence"/>
</dbReference>
<evidence type="ECO:0000256" key="3">
    <source>
        <dbReference type="ARBA" id="ARBA00022722"/>
    </source>
</evidence>
<evidence type="ECO:0000256" key="6">
    <source>
        <dbReference type="ARBA" id="ARBA00022918"/>
    </source>
</evidence>
<evidence type="ECO:0000256" key="5">
    <source>
        <dbReference type="ARBA" id="ARBA00022801"/>
    </source>
</evidence>
<dbReference type="PANTHER" id="PTHR48475:SF2">
    <property type="entry name" value="RIBONUCLEASE H"/>
    <property type="match status" value="1"/>
</dbReference>
<organism evidence="8 9">
    <name type="scientific">Nepenthes gracilis</name>
    <name type="common">Slender pitcher plant</name>
    <dbReference type="NCBI Taxonomy" id="150966"/>
    <lineage>
        <taxon>Eukaryota</taxon>
        <taxon>Viridiplantae</taxon>
        <taxon>Streptophyta</taxon>
        <taxon>Embryophyta</taxon>
        <taxon>Tracheophyta</taxon>
        <taxon>Spermatophyta</taxon>
        <taxon>Magnoliopsida</taxon>
        <taxon>eudicotyledons</taxon>
        <taxon>Gunneridae</taxon>
        <taxon>Pentapetalae</taxon>
        <taxon>Caryophyllales</taxon>
        <taxon>Nepenthaceae</taxon>
        <taxon>Nepenthes</taxon>
    </lineage>
</organism>
<keyword evidence="6" id="KW-0695">RNA-directed DNA polymerase</keyword>
<dbReference type="AlphaFoldDB" id="A0AAD3SYC6"/>
<comment type="caution">
    <text evidence="8">The sequence shown here is derived from an EMBL/GenBank/DDBJ whole genome shotgun (WGS) entry which is preliminary data.</text>
</comment>
<keyword evidence="5" id="KW-0378">Hydrolase</keyword>
<reference evidence="8" key="1">
    <citation type="submission" date="2023-05" db="EMBL/GenBank/DDBJ databases">
        <title>Nepenthes gracilis genome sequencing.</title>
        <authorList>
            <person name="Fukushima K."/>
        </authorList>
    </citation>
    <scope>NUCLEOTIDE SEQUENCE</scope>
    <source>
        <strain evidence="8">SING2019-196</strain>
    </source>
</reference>
<dbReference type="GO" id="GO:0016787">
    <property type="term" value="F:hydrolase activity"/>
    <property type="evidence" value="ECO:0007669"/>
    <property type="project" value="UniProtKB-KW"/>
</dbReference>
<evidence type="ECO:0000313" key="8">
    <source>
        <dbReference type="EMBL" id="GMH19404.1"/>
    </source>
</evidence>
<keyword evidence="1" id="KW-0808">Transferase</keyword>
<evidence type="ECO:0000256" key="1">
    <source>
        <dbReference type="ARBA" id="ARBA00022679"/>
    </source>
</evidence>
<gene>
    <name evidence="8" type="ORF">Nepgr_021245</name>
</gene>
<evidence type="ECO:0000256" key="2">
    <source>
        <dbReference type="ARBA" id="ARBA00022695"/>
    </source>
</evidence>
<keyword evidence="4" id="KW-0255">Endonuclease</keyword>
<evidence type="ECO:0000259" key="7">
    <source>
        <dbReference type="Pfam" id="PF17917"/>
    </source>
</evidence>
<keyword evidence="2" id="KW-0548">Nucleotidyltransferase</keyword>
<dbReference type="Pfam" id="PF17917">
    <property type="entry name" value="RT_RNaseH"/>
    <property type="match status" value="1"/>
</dbReference>
<sequence length="164" mass="18023">MALALTFAARKLRPYFQAHRVVVLTDRPLKGILQKPDVSGRLVKWAIELGEFDIEFRPRPAIKAQALADFIVETTTPIQEEQPVENEEQPGGAPEWTLHVDGSSTDSGNGAGVILTTLDGFEINALAKAKETIQGFDKLTLVHIPRAENWKADRLARAAATENP</sequence>
<keyword evidence="9" id="KW-1185">Reference proteome</keyword>
<dbReference type="EMBL" id="BSYO01000020">
    <property type="protein sequence ID" value="GMH19404.1"/>
    <property type="molecule type" value="Genomic_DNA"/>
</dbReference>
<accession>A0AAD3SYC6</accession>
<protein>
    <recommendedName>
        <fullName evidence="7">Reverse transcriptase RNase H-like domain-containing protein</fullName>
    </recommendedName>
</protein>
<feature type="domain" description="Reverse transcriptase RNase H-like" evidence="7">
    <location>
        <begin position="2"/>
        <end position="52"/>
    </location>
</feature>
<name>A0AAD3SYC6_NEPGR</name>
<evidence type="ECO:0000313" key="9">
    <source>
        <dbReference type="Proteomes" id="UP001279734"/>
    </source>
</evidence>
<dbReference type="GO" id="GO:0004519">
    <property type="term" value="F:endonuclease activity"/>
    <property type="evidence" value="ECO:0007669"/>
    <property type="project" value="UniProtKB-KW"/>
</dbReference>
<dbReference type="InterPro" id="IPR041373">
    <property type="entry name" value="RT_RNaseH"/>
</dbReference>
<evidence type="ECO:0000256" key="4">
    <source>
        <dbReference type="ARBA" id="ARBA00022759"/>
    </source>
</evidence>